<sequence>MLERRGHLTSLLGGVLTRRENEILVCLRTELTAEEIASHLGITYPTVKTHIRSVYRKLGVSSRRAAVHAIDAR</sequence>
<evidence type="ECO:0000313" key="6">
    <source>
        <dbReference type="Proteomes" id="UP001300096"/>
    </source>
</evidence>
<evidence type="ECO:0000313" key="5">
    <source>
        <dbReference type="EMBL" id="MCK2036922.1"/>
    </source>
</evidence>
<keyword evidence="6" id="KW-1185">Reference proteome</keyword>
<comment type="caution">
    <text evidence="5">The sequence shown here is derived from an EMBL/GenBank/DDBJ whole genome shotgun (WGS) entry which is preliminary data.</text>
</comment>
<dbReference type="EMBL" id="JAHWXN010000001">
    <property type="protein sequence ID" value="MCK2036922.1"/>
    <property type="molecule type" value="Genomic_DNA"/>
</dbReference>
<gene>
    <name evidence="5" type="ORF">KZC51_12340</name>
</gene>
<keyword evidence="1" id="KW-0805">Transcription regulation</keyword>
<keyword evidence="2" id="KW-0238">DNA-binding</keyword>
<dbReference type="Gene3D" id="1.10.10.10">
    <property type="entry name" value="Winged helix-like DNA-binding domain superfamily/Winged helix DNA-binding domain"/>
    <property type="match status" value="1"/>
</dbReference>
<organism evidence="5 6">
    <name type="scientific">Microbacterium croceum</name>
    <dbReference type="NCBI Taxonomy" id="2851645"/>
    <lineage>
        <taxon>Bacteria</taxon>
        <taxon>Bacillati</taxon>
        <taxon>Actinomycetota</taxon>
        <taxon>Actinomycetes</taxon>
        <taxon>Micrococcales</taxon>
        <taxon>Microbacteriaceae</taxon>
        <taxon>Microbacterium</taxon>
    </lineage>
</organism>
<dbReference type="InterPro" id="IPR000792">
    <property type="entry name" value="Tscrpt_reg_LuxR_C"/>
</dbReference>
<dbReference type="PRINTS" id="PR00038">
    <property type="entry name" value="HTHLUXR"/>
</dbReference>
<dbReference type="Proteomes" id="UP001300096">
    <property type="component" value="Unassembled WGS sequence"/>
</dbReference>
<reference evidence="5 6" key="1">
    <citation type="submission" date="2021-06" db="EMBL/GenBank/DDBJ databases">
        <title>Genome-based taxonomic framework of Microbacterium strains isolated from marine environment, the description of four new species and reclassification of four preexisting species.</title>
        <authorList>
            <person name="Lee S.D."/>
            <person name="Kim S.-M."/>
            <person name="Byeon Y.-S."/>
            <person name="Yang H.L."/>
            <person name="Kim I.S."/>
        </authorList>
    </citation>
    <scope>NUCLEOTIDE SEQUENCE [LARGE SCALE GENOMIC DNA]</scope>
    <source>
        <strain evidence="5 6">SSW1-49</strain>
    </source>
</reference>
<dbReference type="SUPFAM" id="SSF46894">
    <property type="entry name" value="C-terminal effector domain of the bipartite response regulators"/>
    <property type="match status" value="1"/>
</dbReference>
<evidence type="ECO:0000256" key="3">
    <source>
        <dbReference type="ARBA" id="ARBA00023163"/>
    </source>
</evidence>
<proteinExistence type="predicted"/>
<evidence type="ECO:0000256" key="1">
    <source>
        <dbReference type="ARBA" id="ARBA00023015"/>
    </source>
</evidence>
<dbReference type="InterPro" id="IPR016032">
    <property type="entry name" value="Sig_transdc_resp-reg_C-effctor"/>
</dbReference>
<accession>A0ABT0FFS4</accession>
<feature type="domain" description="HTH luxR-type" evidence="4">
    <location>
        <begin position="9"/>
        <end position="73"/>
    </location>
</feature>
<dbReference type="PROSITE" id="PS50043">
    <property type="entry name" value="HTH_LUXR_2"/>
    <property type="match status" value="1"/>
</dbReference>
<dbReference type="InterPro" id="IPR036388">
    <property type="entry name" value="WH-like_DNA-bd_sf"/>
</dbReference>
<name>A0ABT0FFS4_9MICO</name>
<evidence type="ECO:0000259" key="4">
    <source>
        <dbReference type="PROSITE" id="PS50043"/>
    </source>
</evidence>
<dbReference type="CDD" id="cd06170">
    <property type="entry name" value="LuxR_C_like"/>
    <property type="match status" value="1"/>
</dbReference>
<dbReference type="SMART" id="SM00421">
    <property type="entry name" value="HTH_LUXR"/>
    <property type="match status" value="1"/>
</dbReference>
<dbReference type="PANTHER" id="PTHR44688:SF16">
    <property type="entry name" value="DNA-BINDING TRANSCRIPTIONAL ACTIVATOR DEVR_DOSR"/>
    <property type="match status" value="1"/>
</dbReference>
<dbReference type="PANTHER" id="PTHR44688">
    <property type="entry name" value="DNA-BINDING TRANSCRIPTIONAL ACTIVATOR DEVR_DOSR"/>
    <property type="match status" value="1"/>
</dbReference>
<evidence type="ECO:0000256" key="2">
    <source>
        <dbReference type="ARBA" id="ARBA00023125"/>
    </source>
</evidence>
<keyword evidence="3" id="KW-0804">Transcription</keyword>
<protein>
    <submittedName>
        <fullName evidence="5">Helix-turn-helix transcriptional regulator</fullName>
    </submittedName>
</protein>
<dbReference type="Pfam" id="PF00196">
    <property type="entry name" value="GerE"/>
    <property type="match status" value="1"/>
</dbReference>